<dbReference type="Proteomes" id="UP000562027">
    <property type="component" value="Unassembled WGS sequence"/>
</dbReference>
<protein>
    <submittedName>
        <fullName evidence="4">C-terminal processing protease CtpA/Prc</fullName>
    </submittedName>
</protein>
<dbReference type="PANTHER" id="PTHR32060:SF22">
    <property type="entry name" value="CARBOXYL-TERMINAL-PROCESSING PEPTIDASE 3, CHLOROPLASTIC"/>
    <property type="match status" value="1"/>
</dbReference>
<evidence type="ECO:0000259" key="3">
    <source>
        <dbReference type="PROSITE" id="PS50106"/>
    </source>
</evidence>
<feature type="compositionally biased region" description="Pro residues" evidence="1">
    <location>
        <begin position="37"/>
        <end position="55"/>
    </location>
</feature>
<dbReference type="GO" id="GO:0008236">
    <property type="term" value="F:serine-type peptidase activity"/>
    <property type="evidence" value="ECO:0007669"/>
    <property type="project" value="InterPro"/>
</dbReference>
<comment type="caution">
    <text evidence="4">The sequence shown here is derived from an EMBL/GenBank/DDBJ whole genome shotgun (WGS) entry which is preliminary data.</text>
</comment>
<dbReference type="GO" id="GO:0004175">
    <property type="term" value="F:endopeptidase activity"/>
    <property type="evidence" value="ECO:0007669"/>
    <property type="project" value="TreeGrafter"/>
</dbReference>
<dbReference type="Gene3D" id="3.30.750.170">
    <property type="match status" value="1"/>
</dbReference>
<keyword evidence="2" id="KW-0732">Signal</keyword>
<reference evidence="4 5" key="1">
    <citation type="submission" date="2020-08" db="EMBL/GenBank/DDBJ databases">
        <title>Functional genomics of gut bacteria from endangered species of beetles.</title>
        <authorList>
            <person name="Carlos-Shanley C."/>
        </authorList>
    </citation>
    <scope>NUCLEOTIDE SEQUENCE [LARGE SCALE GENOMIC DNA]</scope>
    <source>
        <strain evidence="4 5">S00239</strain>
    </source>
</reference>
<dbReference type="InterPro" id="IPR001478">
    <property type="entry name" value="PDZ"/>
</dbReference>
<dbReference type="EMBL" id="JACHLP010000003">
    <property type="protein sequence ID" value="MBB4843066.1"/>
    <property type="molecule type" value="Genomic_DNA"/>
</dbReference>
<dbReference type="SUPFAM" id="SSF50156">
    <property type="entry name" value="PDZ domain-like"/>
    <property type="match status" value="1"/>
</dbReference>
<dbReference type="Gene3D" id="3.90.226.10">
    <property type="entry name" value="2-enoyl-CoA Hydratase, Chain A, domain 1"/>
    <property type="match status" value="1"/>
</dbReference>
<evidence type="ECO:0000256" key="2">
    <source>
        <dbReference type="SAM" id="SignalP"/>
    </source>
</evidence>
<feature type="chain" id="PRO_5032900347" evidence="2">
    <location>
        <begin position="24"/>
        <end position="535"/>
    </location>
</feature>
<feature type="signal peptide" evidence="2">
    <location>
        <begin position="1"/>
        <end position="23"/>
    </location>
</feature>
<dbReference type="InterPro" id="IPR036034">
    <property type="entry name" value="PDZ_sf"/>
</dbReference>
<dbReference type="AlphaFoldDB" id="A0A840L4Y8"/>
<dbReference type="Gene3D" id="2.30.42.10">
    <property type="match status" value="1"/>
</dbReference>
<dbReference type="PROSITE" id="PS51257">
    <property type="entry name" value="PROKAR_LIPOPROTEIN"/>
    <property type="match status" value="1"/>
</dbReference>
<evidence type="ECO:0000256" key="1">
    <source>
        <dbReference type="SAM" id="MobiDB-lite"/>
    </source>
</evidence>
<gene>
    <name evidence="4" type="ORF">HNP55_001585</name>
</gene>
<dbReference type="Pfam" id="PF03572">
    <property type="entry name" value="Peptidase_S41"/>
    <property type="match status" value="1"/>
</dbReference>
<sequence>MRSVCPSPLATIAALSASLLLLACGGGGGDAGTPKFGPEPAPAPAPAPSPLPPASLQPSSVYAQQCAPENSLAPQASRVGSLSVEKQWMRSYFDEAYLWRDEVPVVNPAEASYSNAGNVQASLEAYFDALLTPARTASGAQRDRFSFTLPTAKWDQETRAGVDAGFGIEWTMGSRTPPRQIRIAAVAANSPASRAGLMRGDTLATVNGVSADTNDSAGLVTLNDALSPDAVGKSFVFSFTRGNGLGQAINTSLLSAEVEKVPVPLSQVLTGMDGKRVGYMVFNDHIAKGEAQLIAAINSFQQAGVSDLVVDLRYNGGGLLFMASELAYMVAGSAQTANKIFETSRYNSRRQKDNFSYAFFNQSCLLDANYKCTLEQPLPSLNLKRVYVLAQSGTCSASEAFINGLRGVDVEVILIGGKTCGKPYGFVAKDNCGMSYFPIEFGGVNAKGFGDYSDGFVPAGSGPTGVPGCLVADDLGNALGAPQEAMLAAALQHRINGVCPPQLAKGFSVKRSAEGGVPLELKRSPVRSNAFHLPR</sequence>
<dbReference type="InterPro" id="IPR041613">
    <property type="entry name" value="Pept_S41_N"/>
</dbReference>
<feature type="region of interest" description="Disordered" evidence="1">
    <location>
        <begin position="32"/>
        <end position="59"/>
    </location>
</feature>
<dbReference type="PANTHER" id="PTHR32060">
    <property type="entry name" value="TAIL-SPECIFIC PROTEASE"/>
    <property type="match status" value="1"/>
</dbReference>
<organism evidence="4 5">
    <name type="scientific">Roseateles oligotrophus</name>
    <dbReference type="NCBI Taxonomy" id="1769250"/>
    <lineage>
        <taxon>Bacteria</taxon>
        <taxon>Pseudomonadati</taxon>
        <taxon>Pseudomonadota</taxon>
        <taxon>Betaproteobacteria</taxon>
        <taxon>Burkholderiales</taxon>
        <taxon>Sphaerotilaceae</taxon>
        <taxon>Roseateles</taxon>
    </lineage>
</organism>
<accession>A0A840L4Y8</accession>
<proteinExistence type="predicted"/>
<dbReference type="Pfam" id="PF18294">
    <property type="entry name" value="Pept_S41_N"/>
    <property type="match status" value="1"/>
</dbReference>
<keyword evidence="4" id="KW-0645">Protease</keyword>
<name>A0A840L4Y8_9BURK</name>
<dbReference type="GO" id="GO:0006508">
    <property type="term" value="P:proteolysis"/>
    <property type="evidence" value="ECO:0007669"/>
    <property type="project" value="UniProtKB-KW"/>
</dbReference>
<dbReference type="SUPFAM" id="SSF52096">
    <property type="entry name" value="ClpP/crotonase"/>
    <property type="match status" value="1"/>
</dbReference>
<keyword evidence="4" id="KW-0378">Hydrolase</keyword>
<keyword evidence="5" id="KW-1185">Reference proteome</keyword>
<dbReference type="SMART" id="SM00228">
    <property type="entry name" value="PDZ"/>
    <property type="match status" value="1"/>
</dbReference>
<dbReference type="CDD" id="cd07561">
    <property type="entry name" value="Peptidase_S41_CPP_like"/>
    <property type="match status" value="1"/>
</dbReference>
<dbReference type="InterPro" id="IPR005151">
    <property type="entry name" value="Tail-specific_protease"/>
</dbReference>
<feature type="domain" description="PDZ" evidence="3">
    <location>
        <begin position="151"/>
        <end position="217"/>
    </location>
</feature>
<dbReference type="PROSITE" id="PS50106">
    <property type="entry name" value="PDZ"/>
    <property type="match status" value="1"/>
</dbReference>
<dbReference type="RefSeq" id="WP_184298007.1">
    <property type="nucleotide sequence ID" value="NZ_JACHLP010000003.1"/>
</dbReference>
<evidence type="ECO:0000313" key="5">
    <source>
        <dbReference type="Proteomes" id="UP000562027"/>
    </source>
</evidence>
<evidence type="ECO:0000313" key="4">
    <source>
        <dbReference type="EMBL" id="MBB4843066.1"/>
    </source>
</evidence>
<dbReference type="InterPro" id="IPR029045">
    <property type="entry name" value="ClpP/crotonase-like_dom_sf"/>
</dbReference>